<dbReference type="InterPro" id="IPR001926">
    <property type="entry name" value="TrpB-like_PALP"/>
</dbReference>
<dbReference type="Pfam" id="PF00291">
    <property type="entry name" value="PALP"/>
    <property type="match status" value="1"/>
</dbReference>
<gene>
    <name evidence="6" type="ORF">RIF23_03895</name>
</gene>
<evidence type="ECO:0000259" key="5">
    <source>
        <dbReference type="Pfam" id="PF00291"/>
    </source>
</evidence>
<organism evidence="6 7">
    <name type="scientific">Lipingzhangella rawalii</name>
    <dbReference type="NCBI Taxonomy" id="2055835"/>
    <lineage>
        <taxon>Bacteria</taxon>
        <taxon>Bacillati</taxon>
        <taxon>Actinomycetota</taxon>
        <taxon>Actinomycetes</taxon>
        <taxon>Streptosporangiales</taxon>
        <taxon>Nocardiopsidaceae</taxon>
        <taxon>Lipingzhangella</taxon>
    </lineage>
</organism>
<dbReference type="SUPFAM" id="SSF53686">
    <property type="entry name" value="Tryptophan synthase beta subunit-like PLP-dependent enzymes"/>
    <property type="match status" value="1"/>
</dbReference>
<keyword evidence="2" id="KW-0663">Pyridoxal phosphate</keyword>
<proteinExistence type="predicted"/>
<evidence type="ECO:0000313" key="6">
    <source>
        <dbReference type="EMBL" id="MDS1269435.1"/>
    </source>
</evidence>
<dbReference type="InterPro" id="IPR050147">
    <property type="entry name" value="Ser/Thr_Dehydratase"/>
</dbReference>
<dbReference type="PANTHER" id="PTHR48078:SF6">
    <property type="entry name" value="L-THREONINE DEHYDRATASE CATABOLIC TDCB"/>
    <property type="match status" value="1"/>
</dbReference>
<name>A0ABU2H3N4_9ACTN</name>
<keyword evidence="3" id="KW-0456">Lyase</keyword>
<dbReference type="Proteomes" id="UP001250214">
    <property type="component" value="Unassembled WGS sequence"/>
</dbReference>
<evidence type="ECO:0000256" key="3">
    <source>
        <dbReference type="ARBA" id="ARBA00023239"/>
    </source>
</evidence>
<feature type="domain" description="Tryptophan synthase beta chain-like PALP" evidence="5">
    <location>
        <begin position="22"/>
        <end position="302"/>
    </location>
</feature>
<dbReference type="EMBL" id="JAVLVT010000001">
    <property type="protein sequence ID" value="MDS1269435.1"/>
    <property type="molecule type" value="Genomic_DNA"/>
</dbReference>
<dbReference type="InterPro" id="IPR036052">
    <property type="entry name" value="TrpB-like_PALP_sf"/>
</dbReference>
<dbReference type="PANTHER" id="PTHR48078">
    <property type="entry name" value="THREONINE DEHYDRATASE, MITOCHONDRIAL-RELATED"/>
    <property type="match status" value="1"/>
</dbReference>
<keyword evidence="7" id="KW-1185">Reference proteome</keyword>
<dbReference type="Gene3D" id="3.40.50.1100">
    <property type="match status" value="2"/>
</dbReference>
<evidence type="ECO:0000256" key="4">
    <source>
        <dbReference type="SAM" id="MobiDB-lite"/>
    </source>
</evidence>
<protein>
    <submittedName>
        <fullName evidence="6">Pyridoxal-phosphate dependent enzyme</fullName>
    </submittedName>
</protein>
<comment type="cofactor">
    <cofactor evidence="1">
        <name>pyridoxal 5'-phosphate</name>
        <dbReference type="ChEBI" id="CHEBI:597326"/>
    </cofactor>
</comment>
<evidence type="ECO:0000256" key="1">
    <source>
        <dbReference type="ARBA" id="ARBA00001933"/>
    </source>
</evidence>
<dbReference type="RefSeq" id="WP_310910905.1">
    <property type="nucleotide sequence ID" value="NZ_JAVLVT010000001.1"/>
</dbReference>
<evidence type="ECO:0000256" key="2">
    <source>
        <dbReference type="ARBA" id="ARBA00022898"/>
    </source>
</evidence>
<feature type="region of interest" description="Disordered" evidence="4">
    <location>
        <begin position="321"/>
        <end position="343"/>
    </location>
</feature>
<evidence type="ECO:0000313" key="7">
    <source>
        <dbReference type="Proteomes" id="UP001250214"/>
    </source>
</evidence>
<accession>A0ABU2H3N4</accession>
<reference evidence="7" key="1">
    <citation type="submission" date="2023-07" db="EMBL/GenBank/DDBJ databases">
        <title>Novel species in the genus Lipingzhangella isolated from Sambhar Salt Lake.</title>
        <authorList>
            <person name="Jiya N."/>
            <person name="Kajale S."/>
            <person name="Sharma A."/>
        </authorList>
    </citation>
    <scope>NUCLEOTIDE SEQUENCE [LARGE SCALE GENOMIC DNA]</scope>
    <source>
        <strain evidence="7">LS1_29</strain>
    </source>
</reference>
<sequence>MDGTNLDLDLDRIAQAHSRIDPVFRNTPQFVDPQLCAALNQRVVVKMETLNPLRSFKGRGVDLLAHELEPGTRLVCQSTGNFGQAIGYAAARRGLSADVFVPSGVSPVKLARMTSLGVRVHEVGNGRPKEAARAYAAARENSVFVEDGQHPRIAEGAGSIGVELLTAGPIDTVVLPVGDGALITGVARWMKEHAPHTRIVGVCAQGASSMVDSWRAGCVRATGRADTFAEGIAIPYPVPESVERMRLLVDDMVLVNDTDLLVAMRTALANLGVLPEPAGAAGLAAIATHNLPGDVVATVITGGNVSPALFPDILAAGEQQGTARSEVAQANAEPTRPARPAQF</sequence>
<comment type="caution">
    <text evidence="6">The sequence shown here is derived from an EMBL/GenBank/DDBJ whole genome shotgun (WGS) entry which is preliminary data.</text>
</comment>